<dbReference type="Proteomes" id="UP000002695">
    <property type="component" value="Chromosome"/>
</dbReference>
<organism evidence="1 2">
    <name type="scientific">Salmonella typhimurium (strain 14028s / SGSC 2262)</name>
    <dbReference type="NCBI Taxonomy" id="588858"/>
    <lineage>
        <taxon>Bacteria</taxon>
        <taxon>Pseudomonadati</taxon>
        <taxon>Pseudomonadota</taxon>
        <taxon>Gammaproteobacteria</taxon>
        <taxon>Enterobacterales</taxon>
        <taxon>Enterobacteriaceae</taxon>
        <taxon>Salmonella</taxon>
    </lineage>
</organism>
<gene>
    <name evidence="1" type="ordered locus">STM14_946</name>
</gene>
<accession>A0A0F6AYW9</accession>
<reference evidence="1 2" key="1">
    <citation type="journal article" date="2010" name="J. Bacteriol.">
        <title>Short-term signatures of evolutionary change in the Salmonella enterica serovar typhimurium 14028 genome.</title>
        <authorList>
            <person name="Jarvik T."/>
            <person name="Smillie C."/>
            <person name="Groisman E.A."/>
            <person name="Ochman H."/>
        </authorList>
    </citation>
    <scope>NUCLEOTIDE SEQUENCE [LARGE SCALE GENOMIC DNA]</scope>
    <source>
        <strain evidence="2">14028s / SGSC 2262</strain>
    </source>
</reference>
<name>A0A0F6AYW9_SALT1</name>
<evidence type="ECO:0000313" key="1">
    <source>
        <dbReference type="EMBL" id="ACY87443.1"/>
    </source>
</evidence>
<dbReference type="KEGG" id="seo:STM14_946"/>
<dbReference type="HOGENOM" id="CLU_3205117_0_0_6"/>
<dbReference type="AlphaFoldDB" id="A0A0F6AYW9"/>
<sequence>MCMDNCRRRPDKAFTPPSGIMPDALCLSGLQTGLRGRTCFIAYGR</sequence>
<keyword evidence="2" id="KW-1185">Reference proteome</keyword>
<proteinExistence type="predicted"/>
<evidence type="ECO:0000313" key="2">
    <source>
        <dbReference type="Proteomes" id="UP000002695"/>
    </source>
</evidence>
<dbReference type="EMBL" id="CP001363">
    <property type="protein sequence ID" value="ACY87443.1"/>
    <property type="molecule type" value="Genomic_DNA"/>
</dbReference>
<protein>
    <submittedName>
        <fullName evidence="1">Uncharacterized protein</fullName>
    </submittedName>
</protein>